<reference evidence="1 2" key="1">
    <citation type="submission" date="2019-01" db="EMBL/GenBank/DDBJ databases">
        <authorList>
            <person name="Kinder M."/>
            <person name="Sitio E."/>
            <person name="Ackerson L."/>
            <person name="Anderson L."/>
            <person name="Cottrell A."/>
            <person name="Eggleston T."/>
            <person name="Kiefer A."/>
            <person name="Ukcamaj A."/>
            <person name="Vendrell P."/>
            <person name="Waytashek C."/>
            <person name="Yeo A."/>
            <person name="Braley A.B."/>
            <person name="Ettinger A.-S.H."/>
            <person name="Ettinger W.F."/>
            <person name="Anders K.R."/>
            <person name="Bradley K.W."/>
            <person name="Asai D.J."/>
            <person name="Bowman C.A."/>
            <person name="Russell D.A."/>
            <person name="Pope W.H."/>
            <person name="Jacobs-Sera D."/>
            <person name="Hendrix R.W."/>
            <person name="Hatfull G.F."/>
        </authorList>
    </citation>
    <scope>NUCLEOTIDE SEQUENCE [LARGE SCALE GENOMIC DNA]</scope>
</reference>
<proteinExistence type="predicted"/>
<evidence type="ECO:0000313" key="2">
    <source>
        <dbReference type="Proteomes" id="UP000290331"/>
    </source>
</evidence>
<evidence type="ECO:0000313" key="1">
    <source>
        <dbReference type="EMBL" id="QAU06518.1"/>
    </source>
</evidence>
<gene>
    <name evidence="1" type="primary">100</name>
    <name evidence="1" type="ORF">SEA_KISI_100</name>
</gene>
<dbReference type="Proteomes" id="UP000290331">
    <property type="component" value="Segment"/>
</dbReference>
<dbReference type="RefSeq" id="YP_009953191.1">
    <property type="nucleotide sequence ID" value="NC_051619.1"/>
</dbReference>
<dbReference type="GeneID" id="60324658"/>
<protein>
    <submittedName>
        <fullName evidence="1">Uncharacterized protein</fullName>
    </submittedName>
</protein>
<organism evidence="1 2">
    <name type="scientific">Mycobacterium phage KiSi</name>
    <dbReference type="NCBI Taxonomy" id="2507856"/>
    <lineage>
        <taxon>Viruses</taxon>
        <taxon>Duplodnaviria</taxon>
        <taxon>Heunggongvirae</taxon>
        <taxon>Uroviricota</taxon>
        <taxon>Caudoviricetes</taxon>
        <taxon>Weiservirinae</taxon>
        <taxon>Anayavirus</taxon>
        <taxon>Anayavirus kisi</taxon>
    </lineage>
</organism>
<sequence length="40" mass="4327">MAAADCNTCGWFASADRHLDAAIAADRHEAKTGHDEIEVR</sequence>
<dbReference type="KEGG" id="vg:60324658"/>
<dbReference type="EMBL" id="MK376955">
    <property type="protein sequence ID" value="QAU06518.1"/>
    <property type="molecule type" value="Genomic_DNA"/>
</dbReference>
<accession>A0A410TBV8</accession>
<name>A0A410TBV8_9CAUD</name>
<keyword evidence="2" id="KW-1185">Reference proteome</keyword>